<dbReference type="EMBL" id="QSBI01000005">
    <property type="protein sequence ID" value="RGX11718.1"/>
    <property type="molecule type" value="Genomic_DNA"/>
</dbReference>
<gene>
    <name evidence="4" type="ORF">DWV35_06335</name>
</gene>
<feature type="chain" id="PRO_5019390881" evidence="3">
    <location>
        <begin position="25"/>
        <end position="1098"/>
    </location>
</feature>
<keyword evidence="2 4" id="KW-0378">Hydrolase</keyword>
<evidence type="ECO:0000313" key="4">
    <source>
        <dbReference type="EMBL" id="RGX11718.1"/>
    </source>
</evidence>
<dbReference type="AlphaFoldDB" id="A0A413EV97"/>
<dbReference type="Pfam" id="PF17132">
    <property type="entry name" value="Glyco_hydro_106"/>
    <property type="match status" value="1"/>
</dbReference>
<keyword evidence="1 3" id="KW-0732">Signal</keyword>
<reference evidence="4 5" key="1">
    <citation type="submission" date="2018-08" db="EMBL/GenBank/DDBJ databases">
        <title>A genome reference for cultivated species of the human gut microbiota.</title>
        <authorList>
            <person name="Zou Y."/>
            <person name="Xue W."/>
            <person name="Luo G."/>
        </authorList>
    </citation>
    <scope>NUCLEOTIDE SEQUENCE [LARGE SCALE GENOMIC DNA]</scope>
    <source>
        <strain evidence="4 5">AF04-46</strain>
    </source>
</reference>
<dbReference type="Gene3D" id="2.60.120.260">
    <property type="entry name" value="Galactose-binding domain-like"/>
    <property type="match status" value="1"/>
</dbReference>
<evidence type="ECO:0000256" key="3">
    <source>
        <dbReference type="SAM" id="SignalP"/>
    </source>
</evidence>
<proteinExistence type="predicted"/>
<dbReference type="NCBIfam" id="NF045579">
    <property type="entry name" value="rhamnoside_JR"/>
    <property type="match status" value="1"/>
</dbReference>
<dbReference type="PANTHER" id="PTHR43817">
    <property type="entry name" value="GLYCOSYL HYDROLASE"/>
    <property type="match status" value="1"/>
</dbReference>
<dbReference type="PANTHER" id="PTHR43817:SF1">
    <property type="entry name" value="HYDROLASE, FAMILY 43, PUTATIVE (AFU_ORTHOLOGUE AFUA_3G01660)-RELATED"/>
    <property type="match status" value="1"/>
</dbReference>
<evidence type="ECO:0000256" key="1">
    <source>
        <dbReference type="ARBA" id="ARBA00022729"/>
    </source>
</evidence>
<dbReference type="InterPro" id="IPR008979">
    <property type="entry name" value="Galactose-bd-like_sf"/>
</dbReference>
<evidence type="ECO:0000313" key="5">
    <source>
        <dbReference type="Proteomes" id="UP000286031"/>
    </source>
</evidence>
<dbReference type="SUPFAM" id="SSF49785">
    <property type="entry name" value="Galactose-binding domain-like"/>
    <property type="match status" value="1"/>
</dbReference>
<dbReference type="PROSITE" id="PS51257">
    <property type="entry name" value="PROKAR_LIPOPROTEIN"/>
    <property type="match status" value="1"/>
</dbReference>
<evidence type="ECO:0000256" key="2">
    <source>
        <dbReference type="ARBA" id="ARBA00022801"/>
    </source>
</evidence>
<accession>A0A413EV97</accession>
<dbReference type="GO" id="GO:0016787">
    <property type="term" value="F:hydrolase activity"/>
    <property type="evidence" value="ECO:0007669"/>
    <property type="project" value="UniProtKB-KW"/>
</dbReference>
<dbReference type="Proteomes" id="UP000286031">
    <property type="component" value="Unassembled WGS sequence"/>
</dbReference>
<feature type="signal peptide" evidence="3">
    <location>
        <begin position="1"/>
        <end position="24"/>
    </location>
</feature>
<protein>
    <submittedName>
        <fullName evidence="4">Glycosyl hydrolase family 2</fullName>
    </submittedName>
</protein>
<organism evidence="4 5">
    <name type="scientific">Bacteroides ovatus</name>
    <dbReference type="NCBI Taxonomy" id="28116"/>
    <lineage>
        <taxon>Bacteria</taxon>
        <taxon>Pseudomonadati</taxon>
        <taxon>Bacteroidota</taxon>
        <taxon>Bacteroidia</taxon>
        <taxon>Bacteroidales</taxon>
        <taxon>Bacteroidaceae</taxon>
        <taxon>Bacteroides</taxon>
    </lineage>
</organism>
<comment type="caution">
    <text evidence="4">The sequence shown here is derived from an EMBL/GenBank/DDBJ whole genome shotgun (WGS) entry which is preliminary data.</text>
</comment>
<dbReference type="RefSeq" id="WP_117512463.1">
    <property type="nucleotide sequence ID" value="NZ_JANUKI010000001.1"/>
</dbReference>
<sequence length="1098" mass="123201">MKNSNTLSLIAVLLLTSCIGGHKAITTDTLSDAVFGFENVQDSARTKTWWFHGETETTKEGITADLEAFKRAGIGGVVYYDQTHGGMENAFPAFSPEWWEMLRFSAKEAERLGLTFEVNVSNGFVAGGPWITYEYGMKYLAATERKLHGGQYFEGKLEVPVNRYNYSRDVAVIAFPVPAGGGISSATEKVSYSSNMSGINLENLFNPKSSTVEQIPVPGEGKSVYLNLQFDDEFTARSISYEVRPKGKATTSASNVPGPPQDTFYGTGYRVLPNLGQLEVSNDGVNYTPVCDLKPVYRALGGWRLKTLSFPAVTGKYFRLNLHDWWEKNDSSPEMQLARVVLQSTAKLDEYEEKAGFYPEYIDKDQTPPYSAKESIDASRILNISDKMDKDGILRWEVPEGDWMVMRFAYVPTGASIKHGRRNLMGRECDKLSAAAAELQWKNYVGVILDSLKVSGNYNLAGMVMDSHEAGSQNWTNNFIEEFTRRQGYDPTLYLPAMMGYIINDVQTSNDFLFDIRRNIADMISDNYFGTFERLCKENGLTLTAQAIGNALCIPADPIQAKSKVAKPQGEFWPIQPDGMYDIKECSSSAHLYNKYIASAEAYTDAKYSHSAADLKTLADYAFAWGINEFVICASAYQPWLNRYPGNTGGGRHYCLNRNNTWWEYSAPFWDYQARIAYVMRKGKPAIDLCVYLGGNAPVKILTYKLPDIPGGYDFDAFTSDALLTRMSVRNNRVMLPDGTGYNMMVLPRDGDITLDALRKIAGMVKQGIRVYGPKPGAHFDSNRDTGKQAEYTRLADELWGENPASQGFNQVGKGVVYWGMPLAEAIEKASIIPDISMQTGNTKDNMIYFAHRKLADADLYFMANRKDLPEETTFTFPVNRKFAELWNPVTGERYSLTGRKSKDGSTSVDLCMAPREAFFVVFTDKQEKLPAMKWYQPTNRSETIKGSWEVYFDPVWGGPGKVVFDELYDWTSSTDPRIKYYSGTAVYKKTIQCNPSNDRIYLDLGNPGLIARVFVNSQEAGVVWCSPWNLDITKYLTHGENKLEIHVANSLMNRMIYDASLPEEKRVTYAYPAIVSEGDPLVASGLKEVKIVRESRD</sequence>
<name>A0A413EV97_BACOV</name>